<protein>
    <recommendedName>
        <fullName evidence="3">DUF4282 domain-containing protein</fullName>
    </recommendedName>
</protein>
<evidence type="ECO:0008006" key="3">
    <source>
        <dbReference type="Google" id="ProtNLM"/>
    </source>
</evidence>
<evidence type="ECO:0000313" key="1">
    <source>
        <dbReference type="EMBL" id="MTB94170.1"/>
    </source>
</evidence>
<keyword evidence="2" id="KW-1185">Reference proteome</keyword>
<proteinExistence type="predicted"/>
<dbReference type="RefSeq" id="WP_154613912.1">
    <property type="nucleotide sequence ID" value="NZ_CP053660.1"/>
</dbReference>
<dbReference type="Proteomes" id="UP000433406">
    <property type="component" value="Unassembled WGS sequence"/>
</dbReference>
<sequence>MNNPAAANLVATTIGTVKWVAVAGFALLGAFGVLGGLLSGEVSGVLVGLMVLVGSSLCALLMWVLFGWFEQTLRMLADIAVNTGSRTAAPSPPGY</sequence>
<dbReference type="EMBL" id="WLCI01000003">
    <property type="protein sequence ID" value="MTB94170.1"/>
    <property type="molecule type" value="Genomic_DNA"/>
</dbReference>
<name>A0A6I3J996_9ACTN</name>
<reference evidence="1 2" key="1">
    <citation type="submission" date="2019-10" db="EMBL/GenBank/DDBJ databases">
        <title>Nocardioides novel species isolated from the excrement of Marmot.</title>
        <authorList>
            <person name="Zhang G."/>
        </authorList>
    </citation>
    <scope>NUCLEOTIDE SEQUENCE [LARGE SCALE GENOMIC DNA]</scope>
    <source>
        <strain evidence="2">zg-579</strain>
    </source>
</reference>
<accession>A0A6I3J996</accession>
<dbReference type="AlphaFoldDB" id="A0A6I3J996"/>
<comment type="caution">
    <text evidence="1">The sequence shown here is derived from an EMBL/GenBank/DDBJ whole genome shotgun (WGS) entry which is preliminary data.</text>
</comment>
<evidence type="ECO:0000313" key="2">
    <source>
        <dbReference type="Proteomes" id="UP000433406"/>
    </source>
</evidence>
<organism evidence="1 2">
    <name type="scientific">Nocardioides marmotae</name>
    <dbReference type="NCBI Taxonomy" id="2663857"/>
    <lineage>
        <taxon>Bacteria</taxon>
        <taxon>Bacillati</taxon>
        <taxon>Actinomycetota</taxon>
        <taxon>Actinomycetes</taxon>
        <taxon>Propionibacteriales</taxon>
        <taxon>Nocardioidaceae</taxon>
        <taxon>Nocardioides</taxon>
    </lineage>
</organism>
<gene>
    <name evidence="1" type="ORF">GGQ22_03655</name>
</gene>